<comment type="cofactor">
    <cofactor evidence="2 18">
        <name>NAD(+)</name>
        <dbReference type="ChEBI" id="CHEBI:57540"/>
    </cofactor>
</comment>
<dbReference type="Pfam" id="PF24621">
    <property type="entry name" value="DHQS_C"/>
    <property type="match status" value="1"/>
</dbReference>
<dbReference type="Pfam" id="PF01761">
    <property type="entry name" value="DHQ_synthase"/>
    <property type="match status" value="1"/>
</dbReference>
<evidence type="ECO:0000256" key="16">
    <source>
        <dbReference type="ARBA" id="ARBA00023239"/>
    </source>
</evidence>
<dbReference type="InterPro" id="IPR056179">
    <property type="entry name" value="DHQS_C"/>
</dbReference>
<dbReference type="Gene3D" id="3.40.50.1970">
    <property type="match status" value="1"/>
</dbReference>
<evidence type="ECO:0000256" key="11">
    <source>
        <dbReference type="ARBA" id="ARBA00022723"/>
    </source>
</evidence>
<keyword evidence="15 18" id="KW-0057">Aromatic amino acid biosynthesis</keyword>
<evidence type="ECO:0000256" key="15">
    <source>
        <dbReference type="ARBA" id="ARBA00023141"/>
    </source>
</evidence>
<gene>
    <name evidence="18" type="primary">aroB</name>
    <name evidence="21" type="ORF">F9802_01840</name>
</gene>
<evidence type="ECO:0000256" key="18">
    <source>
        <dbReference type="HAMAP-Rule" id="MF_00110"/>
    </source>
</evidence>
<evidence type="ECO:0000256" key="4">
    <source>
        <dbReference type="ARBA" id="ARBA00004496"/>
    </source>
</evidence>
<accession>A0A6I1FPT1</accession>
<proteinExistence type="inferred from homology"/>
<dbReference type="InterPro" id="IPR030963">
    <property type="entry name" value="DHQ_synth_fam"/>
</dbReference>
<dbReference type="InterPro" id="IPR016037">
    <property type="entry name" value="DHQ_synth_AroB"/>
</dbReference>
<comment type="subcellular location">
    <subcellularLocation>
        <location evidence="4 18">Cytoplasm</location>
    </subcellularLocation>
</comment>
<dbReference type="GO" id="GO:0003856">
    <property type="term" value="F:3-dehydroquinate synthase activity"/>
    <property type="evidence" value="ECO:0007669"/>
    <property type="project" value="UniProtKB-UniRule"/>
</dbReference>
<name>A0A6I1FPT1_9BACI</name>
<evidence type="ECO:0000259" key="20">
    <source>
        <dbReference type="Pfam" id="PF24621"/>
    </source>
</evidence>
<feature type="binding site" evidence="18">
    <location>
        <begin position="130"/>
        <end position="131"/>
    </location>
    <ligand>
        <name>NAD(+)</name>
        <dbReference type="ChEBI" id="CHEBI:57540"/>
    </ligand>
</feature>
<feature type="domain" description="3-dehydroquinate synthase N-terminal" evidence="19">
    <location>
        <begin position="68"/>
        <end position="179"/>
    </location>
</feature>
<dbReference type="SUPFAM" id="SSF56796">
    <property type="entry name" value="Dehydroquinate synthase-like"/>
    <property type="match status" value="1"/>
</dbReference>
<dbReference type="CDD" id="cd08195">
    <property type="entry name" value="DHQS"/>
    <property type="match status" value="1"/>
</dbReference>
<evidence type="ECO:0000256" key="8">
    <source>
        <dbReference type="ARBA" id="ARBA00017684"/>
    </source>
</evidence>
<dbReference type="InterPro" id="IPR030960">
    <property type="entry name" value="DHQS/DOIS_N"/>
</dbReference>
<dbReference type="GO" id="GO:0046872">
    <property type="term" value="F:metal ion binding"/>
    <property type="evidence" value="ECO:0007669"/>
    <property type="project" value="UniProtKB-KW"/>
</dbReference>
<evidence type="ECO:0000313" key="22">
    <source>
        <dbReference type="Proteomes" id="UP000429595"/>
    </source>
</evidence>
<dbReference type="GO" id="GO:0009073">
    <property type="term" value="P:aromatic amino acid family biosynthetic process"/>
    <property type="evidence" value="ECO:0007669"/>
    <property type="project" value="UniProtKB-KW"/>
</dbReference>
<feature type="binding site" evidence="18">
    <location>
        <position position="151"/>
    </location>
    <ligand>
        <name>NAD(+)</name>
        <dbReference type="ChEBI" id="CHEBI:57540"/>
    </ligand>
</feature>
<evidence type="ECO:0000313" key="21">
    <source>
        <dbReference type="EMBL" id="KAB7709231.1"/>
    </source>
</evidence>
<keyword evidence="9 18" id="KW-0963">Cytoplasm</keyword>
<feature type="binding site" evidence="18">
    <location>
        <position position="184"/>
    </location>
    <ligand>
        <name>Zn(2+)</name>
        <dbReference type="ChEBI" id="CHEBI:29105"/>
    </ligand>
</feature>
<dbReference type="NCBIfam" id="TIGR01357">
    <property type="entry name" value="aroB"/>
    <property type="match status" value="1"/>
</dbReference>
<sequence length="363" mass="40444">MRELLIETPDQSYPVFVGEGALNKLDELFAGPLKKTTRLLIIADELVASLHAETLKRALPPHLPTDWLTVPKGETAKTFASFERCLTFALEKGLDRKSCILAFGGGAAGDLAGYVASSYMRGISFIQIPTTILAHDSAVGGKVAINHPLGKNMIGHFHQPEAVLFDTRFLHTLPEREIRSGFAEIIKHALIADPDFLKELMENITNFQHISADFLAYCLEKGIQIKGKIVKEDVKEHGVRAYLNFGHTYGHALEAKLGYGKVTHGEAVAAGMVYALRASERKEGLTFELKRFMNWLAKLGYPLDLNNGLSFDELYTLMERDKKTIGESIRFVLLQEVGRPVIAEMSRQELQEVDQFMREEAAV</sequence>
<feature type="binding site" evidence="18">
    <location>
        <position position="247"/>
    </location>
    <ligand>
        <name>Zn(2+)</name>
        <dbReference type="ChEBI" id="CHEBI:29105"/>
    </ligand>
</feature>
<feature type="domain" description="3-dehydroquinate synthase C-terminal" evidence="20">
    <location>
        <begin position="181"/>
        <end position="324"/>
    </location>
</feature>
<evidence type="ECO:0000256" key="13">
    <source>
        <dbReference type="ARBA" id="ARBA00022833"/>
    </source>
</evidence>
<dbReference type="GO" id="GO:0009423">
    <property type="term" value="P:chorismate biosynthetic process"/>
    <property type="evidence" value="ECO:0007669"/>
    <property type="project" value="UniProtKB-UniRule"/>
</dbReference>
<dbReference type="EMBL" id="WEIO01000001">
    <property type="protein sequence ID" value="KAB7709231.1"/>
    <property type="molecule type" value="Genomic_DNA"/>
</dbReference>
<evidence type="ECO:0000256" key="9">
    <source>
        <dbReference type="ARBA" id="ARBA00022490"/>
    </source>
</evidence>
<comment type="pathway">
    <text evidence="5 18">Metabolic intermediate biosynthesis; chorismate biosynthesis; chorismate from D-erythrose 4-phosphate and phosphoenolpyruvate: step 2/7.</text>
</comment>
<comment type="cofactor">
    <cofactor evidence="3">
        <name>Zn(2+)</name>
        <dbReference type="ChEBI" id="CHEBI:29105"/>
    </cofactor>
</comment>
<evidence type="ECO:0000256" key="6">
    <source>
        <dbReference type="ARBA" id="ARBA00005412"/>
    </source>
</evidence>
<comment type="catalytic activity">
    <reaction evidence="1 18">
        <text>7-phospho-2-dehydro-3-deoxy-D-arabino-heptonate = 3-dehydroquinate + phosphate</text>
        <dbReference type="Rhea" id="RHEA:21968"/>
        <dbReference type="ChEBI" id="CHEBI:32364"/>
        <dbReference type="ChEBI" id="CHEBI:43474"/>
        <dbReference type="ChEBI" id="CHEBI:58394"/>
        <dbReference type="EC" id="4.2.3.4"/>
    </reaction>
</comment>
<evidence type="ECO:0000256" key="17">
    <source>
        <dbReference type="ARBA" id="ARBA00023285"/>
    </source>
</evidence>
<keyword evidence="16 18" id="KW-0456">Lyase</keyword>
<dbReference type="AlphaFoldDB" id="A0A6I1FPT1"/>
<evidence type="ECO:0000256" key="2">
    <source>
        <dbReference type="ARBA" id="ARBA00001911"/>
    </source>
</evidence>
<protein>
    <recommendedName>
        <fullName evidence="8 18">3-dehydroquinate synthase</fullName>
        <shortName evidence="18">DHQS</shortName>
        <ecNumber evidence="7 18">4.2.3.4</ecNumber>
    </recommendedName>
</protein>
<dbReference type="InterPro" id="IPR050071">
    <property type="entry name" value="Dehydroquinate_synthase"/>
</dbReference>
<dbReference type="Gene3D" id="1.20.1090.10">
    <property type="entry name" value="Dehydroquinate synthase-like - alpha domain"/>
    <property type="match status" value="1"/>
</dbReference>
<comment type="caution">
    <text evidence="18">Lacks conserved residue(s) required for the propagation of feature annotation.</text>
</comment>
<keyword evidence="17 18" id="KW-0170">Cobalt</keyword>
<keyword evidence="12 18" id="KW-0547">Nucleotide-binding</keyword>
<dbReference type="Proteomes" id="UP000429595">
    <property type="component" value="Unassembled WGS sequence"/>
</dbReference>
<keyword evidence="13 18" id="KW-0862">Zinc</keyword>
<comment type="function">
    <text evidence="18">Catalyzes the conversion of 3-deoxy-D-arabino-heptulosonate 7-phosphate (DAHP) to dehydroquinate (DHQ).</text>
</comment>
<keyword evidence="11 18" id="KW-0479">Metal-binding</keyword>
<feature type="binding site" evidence="18">
    <location>
        <begin position="106"/>
        <end position="110"/>
    </location>
    <ligand>
        <name>NAD(+)</name>
        <dbReference type="ChEBI" id="CHEBI:57540"/>
    </ligand>
</feature>
<dbReference type="PANTHER" id="PTHR43622:SF7">
    <property type="entry name" value="3-DEHYDROQUINATE SYNTHASE, CHLOROPLASTIC"/>
    <property type="match status" value="1"/>
</dbReference>
<dbReference type="GO" id="GO:0008652">
    <property type="term" value="P:amino acid biosynthetic process"/>
    <property type="evidence" value="ECO:0007669"/>
    <property type="project" value="UniProtKB-KW"/>
</dbReference>
<dbReference type="UniPathway" id="UPA00053">
    <property type="reaction ID" value="UER00085"/>
</dbReference>
<dbReference type="PIRSF" id="PIRSF001455">
    <property type="entry name" value="DHQ_synth"/>
    <property type="match status" value="1"/>
</dbReference>
<dbReference type="FunFam" id="3.40.50.1970:FF:000007">
    <property type="entry name" value="Pentafunctional AROM polypeptide"/>
    <property type="match status" value="1"/>
</dbReference>
<evidence type="ECO:0000256" key="3">
    <source>
        <dbReference type="ARBA" id="ARBA00001947"/>
    </source>
</evidence>
<keyword evidence="14 18" id="KW-0520">NAD</keyword>
<comment type="caution">
    <text evidence="21">The sequence shown here is derived from an EMBL/GenBank/DDBJ whole genome shotgun (WGS) entry which is preliminary data.</text>
</comment>
<organism evidence="21 22">
    <name type="scientific">Bacillus aerolatus</name>
    <dbReference type="NCBI Taxonomy" id="2653354"/>
    <lineage>
        <taxon>Bacteria</taxon>
        <taxon>Bacillati</taxon>
        <taxon>Bacillota</taxon>
        <taxon>Bacilli</taxon>
        <taxon>Bacillales</taxon>
        <taxon>Bacillaceae</taxon>
        <taxon>Bacillus</taxon>
    </lineage>
</organism>
<feature type="binding site" evidence="18">
    <location>
        <begin position="169"/>
        <end position="172"/>
    </location>
    <ligand>
        <name>NAD(+)</name>
        <dbReference type="ChEBI" id="CHEBI:57540"/>
    </ligand>
</feature>
<keyword evidence="22" id="KW-1185">Reference proteome</keyword>
<feature type="binding site" evidence="18">
    <location>
        <position position="264"/>
    </location>
    <ligand>
        <name>Zn(2+)</name>
        <dbReference type="ChEBI" id="CHEBI:29105"/>
    </ligand>
</feature>
<comment type="cofactor">
    <cofactor evidence="18">
        <name>Co(2+)</name>
        <dbReference type="ChEBI" id="CHEBI:48828"/>
    </cofactor>
    <cofactor evidence="18">
        <name>Zn(2+)</name>
        <dbReference type="ChEBI" id="CHEBI:29105"/>
    </cofactor>
    <text evidence="18">Binds 1 divalent metal cation per subunit. Can use either Co(2+) or Zn(2+).</text>
</comment>
<dbReference type="EC" id="4.2.3.4" evidence="7 18"/>
<dbReference type="GO" id="GO:0000166">
    <property type="term" value="F:nucleotide binding"/>
    <property type="evidence" value="ECO:0007669"/>
    <property type="project" value="UniProtKB-KW"/>
</dbReference>
<dbReference type="GO" id="GO:0005737">
    <property type="term" value="C:cytoplasm"/>
    <property type="evidence" value="ECO:0007669"/>
    <property type="project" value="UniProtKB-SubCell"/>
</dbReference>
<evidence type="ECO:0000256" key="14">
    <source>
        <dbReference type="ARBA" id="ARBA00023027"/>
    </source>
</evidence>
<feature type="binding site" evidence="18">
    <location>
        <position position="142"/>
    </location>
    <ligand>
        <name>NAD(+)</name>
        <dbReference type="ChEBI" id="CHEBI:57540"/>
    </ligand>
</feature>
<dbReference type="RefSeq" id="WP_152149757.1">
    <property type="nucleotide sequence ID" value="NZ_WEIO01000001.1"/>
</dbReference>
<evidence type="ECO:0000259" key="19">
    <source>
        <dbReference type="Pfam" id="PF01761"/>
    </source>
</evidence>
<dbReference type="HAMAP" id="MF_00110">
    <property type="entry name" value="DHQ_synthase"/>
    <property type="match status" value="1"/>
</dbReference>
<evidence type="ECO:0000256" key="7">
    <source>
        <dbReference type="ARBA" id="ARBA00013031"/>
    </source>
</evidence>
<dbReference type="PANTHER" id="PTHR43622">
    <property type="entry name" value="3-DEHYDROQUINATE SYNTHASE"/>
    <property type="match status" value="1"/>
</dbReference>
<comment type="similarity">
    <text evidence="6 18">Belongs to the sugar phosphate cyclases superfamily. Dehydroquinate synthase family.</text>
</comment>
<evidence type="ECO:0000256" key="5">
    <source>
        <dbReference type="ARBA" id="ARBA00004661"/>
    </source>
</evidence>
<reference evidence="21 22" key="1">
    <citation type="submission" date="2019-10" db="EMBL/GenBank/DDBJ databases">
        <title>Bacillus aerolatum sp. nov., isolated from bioaerosol of sport playgrounds.</title>
        <authorList>
            <person name="Chen P."/>
            <person name="Zhang G."/>
        </authorList>
    </citation>
    <scope>NUCLEOTIDE SEQUENCE [LARGE SCALE GENOMIC DNA]</scope>
    <source>
        <strain evidence="21 22">CX253</strain>
    </source>
</reference>
<evidence type="ECO:0000256" key="12">
    <source>
        <dbReference type="ARBA" id="ARBA00022741"/>
    </source>
</evidence>
<keyword evidence="10 18" id="KW-0028">Amino-acid biosynthesis</keyword>
<evidence type="ECO:0000256" key="1">
    <source>
        <dbReference type="ARBA" id="ARBA00001393"/>
    </source>
</evidence>
<evidence type="ECO:0000256" key="10">
    <source>
        <dbReference type="ARBA" id="ARBA00022605"/>
    </source>
</evidence>